<reference evidence="2" key="1">
    <citation type="journal article" date="2020" name="bioRxiv">
        <title>Comparative genomics of Chlamydomonas.</title>
        <authorList>
            <person name="Craig R.J."/>
            <person name="Hasan A.R."/>
            <person name="Ness R.W."/>
            <person name="Keightley P.D."/>
        </authorList>
    </citation>
    <scope>NUCLEOTIDE SEQUENCE</scope>
    <source>
        <strain evidence="2">CCAP 11/70</strain>
    </source>
</reference>
<feature type="compositionally biased region" description="Pro residues" evidence="1">
    <location>
        <begin position="259"/>
        <end position="275"/>
    </location>
</feature>
<dbReference type="EMBL" id="JAEHOE010000040">
    <property type="protein sequence ID" value="KAG2493049.1"/>
    <property type="molecule type" value="Genomic_DNA"/>
</dbReference>
<feature type="compositionally biased region" description="Low complexity" evidence="1">
    <location>
        <begin position="306"/>
        <end position="317"/>
    </location>
</feature>
<feature type="compositionally biased region" description="Basic and acidic residues" evidence="1">
    <location>
        <begin position="247"/>
        <end position="256"/>
    </location>
</feature>
<feature type="region of interest" description="Disordered" evidence="1">
    <location>
        <begin position="416"/>
        <end position="602"/>
    </location>
</feature>
<sequence>MSYRFDPGHTAPSSTYGFRTAGFGHGGASHGVNYGGGSSPSVADLVAKLDQFTATIGNQLRELAARASDNSKLFDLMVDDSSVRWGCLIARVSEEAANPSAIVDGIITELQGELRKLGAVGNLAIAAMPMHGGTAYKLSFSPGLHSGVTRAWSAIRARWERRAELRDYLSPLGVSVKDPQRALQTQARAAGYQTAWHGPHLVVKPPGTIGYERYRPDNHRSATATMAERAATGLDRLFTRAAPAPEPRQRQPRAEQHSAPPPPPPPRAPAPPPAGYGPTARRQGPLPRAGPGGPAHGPSRDPRPRPAAAAPAANSAPAPAPAPTPSPAPATAPAGPGPDGTAPAQPTVPGASQPAPASARVDTAQPPEGDAPTRENPSGRSGRGKNTARRQNASIRAQLRDAQETVTALEARMAAQVALAAQAAQAAQTAQAALAAHMAAQAQPPAHAPLPPQQPAPAPQPPQPPAPQPQASTPPAPQSQAPPLPRAPAPAVTQAPPQPQAPSATASVAGGCSPVLTRPPAEAAQTPPARGPADRSWAEVAGSPPTEHGWHLVTKKGRSPSHAQPTRVSPGNRGTPLKSRRVSAPEDSRAYQDGGGSAEAREATAAAVTNRLQGTAAELQRGDDLLLVGDFNARLASSASVADVPDLALLAAAREQLGAAAGPDPAAYTGVPSERASLDSTTNATGRALGELCRSHGLVVLNGRAPGDTAGAFTCPRGDGGGSLIDLCLVSPRLYSRVDRLEVGGDYQRPAASSRSQRRVAASGGSTQRYSDHRPVSLTLQLRVSAPAQTPPSGGATGKPPRFKVSDWRRYSAAFAADDAPTLTELGAVTAALASGAIGSTAAVEGISKVVARELASAFGRPAGLRAEHAPWWDEACATAHAALVQRAEERSLGQGSDASFRAARAAWDRARRQAKAKHDADTYRAFVSTCRADPTALWNALNKGQRKGCGLPSAAAAREHFKQQHGEADPTLAAPGPADSMLSFIAGAEQPNAAGPGGSVRW</sequence>
<feature type="region of interest" description="Disordered" evidence="1">
    <location>
        <begin position="748"/>
        <end position="772"/>
    </location>
</feature>
<dbReference type="Proteomes" id="UP000612055">
    <property type="component" value="Unassembled WGS sequence"/>
</dbReference>
<feature type="compositionally biased region" description="Low complexity" evidence="1">
    <location>
        <begin position="749"/>
        <end position="763"/>
    </location>
</feature>
<feature type="compositionally biased region" description="Low complexity" evidence="1">
    <location>
        <begin position="489"/>
        <end position="509"/>
    </location>
</feature>
<dbReference type="OrthoDB" id="1923218at2759"/>
<name>A0A835Y0F8_9CHLO</name>
<dbReference type="SUPFAM" id="SSF56219">
    <property type="entry name" value="DNase I-like"/>
    <property type="match status" value="1"/>
</dbReference>
<feature type="compositionally biased region" description="Low complexity" evidence="1">
    <location>
        <begin position="280"/>
        <end position="289"/>
    </location>
</feature>
<proteinExistence type="predicted"/>
<gene>
    <name evidence="2" type="ORF">HYH03_008712</name>
</gene>
<evidence type="ECO:0000256" key="1">
    <source>
        <dbReference type="SAM" id="MobiDB-lite"/>
    </source>
</evidence>
<comment type="caution">
    <text evidence="2">The sequence shown here is derived from an EMBL/GenBank/DDBJ whole genome shotgun (WGS) entry which is preliminary data.</text>
</comment>
<dbReference type="AlphaFoldDB" id="A0A835Y0F8"/>
<organism evidence="2 3">
    <name type="scientific">Edaphochlamys debaryana</name>
    <dbReference type="NCBI Taxonomy" id="47281"/>
    <lineage>
        <taxon>Eukaryota</taxon>
        <taxon>Viridiplantae</taxon>
        <taxon>Chlorophyta</taxon>
        <taxon>core chlorophytes</taxon>
        <taxon>Chlorophyceae</taxon>
        <taxon>CS clade</taxon>
        <taxon>Chlamydomonadales</taxon>
        <taxon>Chlamydomonadales incertae sedis</taxon>
        <taxon>Edaphochlamys</taxon>
    </lineage>
</organism>
<feature type="compositionally biased region" description="Low complexity" evidence="1">
    <location>
        <begin position="416"/>
        <end position="445"/>
    </location>
</feature>
<feature type="region of interest" description="Disordered" evidence="1">
    <location>
        <begin position="244"/>
        <end position="403"/>
    </location>
</feature>
<evidence type="ECO:0008006" key="4">
    <source>
        <dbReference type="Google" id="ProtNLM"/>
    </source>
</evidence>
<accession>A0A835Y0F8</accession>
<protein>
    <recommendedName>
        <fullName evidence="4">Endonuclease/exonuclease/phosphatase domain-containing protein</fullName>
    </recommendedName>
</protein>
<dbReference type="Gene3D" id="3.60.10.10">
    <property type="entry name" value="Endonuclease/exonuclease/phosphatase"/>
    <property type="match status" value="1"/>
</dbReference>
<feature type="region of interest" description="Disordered" evidence="1">
    <location>
        <begin position="661"/>
        <end position="681"/>
    </location>
</feature>
<dbReference type="InterPro" id="IPR036691">
    <property type="entry name" value="Endo/exonu/phosph_ase_sf"/>
</dbReference>
<feature type="compositionally biased region" description="Pro residues" evidence="1">
    <location>
        <begin position="318"/>
        <end position="330"/>
    </location>
</feature>
<keyword evidence="3" id="KW-1185">Reference proteome</keyword>
<evidence type="ECO:0000313" key="2">
    <source>
        <dbReference type="EMBL" id="KAG2493049.1"/>
    </source>
</evidence>
<feature type="compositionally biased region" description="Low complexity" evidence="1">
    <location>
        <begin position="331"/>
        <end position="344"/>
    </location>
</feature>
<feature type="compositionally biased region" description="Pro residues" evidence="1">
    <location>
        <begin position="446"/>
        <end position="488"/>
    </location>
</feature>
<evidence type="ECO:0000313" key="3">
    <source>
        <dbReference type="Proteomes" id="UP000612055"/>
    </source>
</evidence>